<dbReference type="OrthoDB" id="1489153at2"/>
<name>A0A0P7C054_9BACT</name>
<dbReference type="InterPro" id="IPR030916">
    <property type="entry name" value="ELWxxDGT_rpt"/>
</dbReference>
<evidence type="ECO:0000313" key="1">
    <source>
        <dbReference type="EMBL" id="KPM47921.1"/>
    </source>
</evidence>
<dbReference type="STRING" id="1605367.AFM12_11880"/>
<reference evidence="1 2" key="1">
    <citation type="submission" date="2015-07" db="EMBL/GenBank/DDBJ databases">
        <title>The draft genome sequence of Leadbetterella sp. JN14-9.</title>
        <authorList>
            <person name="Liu Y."/>
            <person name="Du J."/>
            <person name="Shao Z."/>
        </authorList>
    </citation>
    <scope>NUCLEOTIDE SEQUENCE [LARGE SCALE GENOMIC DNA]</scope>
    <source>
        <strain evidence="1 2">JN14-9</strain>
    </source>
</reference>
<dbReference type="PATRIC" id="fig|1605367.3.peg.3778"/>
<gene>
    <name evidence="1" type="ORF">AFM12_11880</name>
</gene>
<dbReference type="InterPro" id="IPR055015">
    <property type="entry name" value="GCX_COOH"/>
</dbReference>
<evidence type="ECO:0000313" key="2">
    <source>
        <dbReference type="Proteomes" id="UP000050454"/>
    </source>
</evidence>
<comment type="caution">
    <text evidence="1">The sequence shown here is derived from an EMBL/GenBank/DDBJ whole genome shotgun (WGS) entry which is preliminary data.</text>
</comment>
<protein>
    <recommendedName>
        <fullName evidence="3">ELWxxDGT repeat-containing protein</fullName>
    </recommendedName>
</protein>
<dbReference type="AlphaFoldDB" id="A0A0P7C054"/>
<dbReference type="Proteomes" id="UP000050454">
    <property type="component" value="Unassembled WGS sequence"/>
</dbReference>
<keyword evidence="2" id="KW-1185">Reference proteome</keyword>
<dbReference type="EMBL" id="LGTQ01000009">
    <property type="protein sequence ID" value="KPM47921.1"/>
    <property type="molecule type" value="Genomic_DNA"/>
</dbReference>
<dbReference type="RefSeq" id="WP_055148477.1">
    <property type="nucleotide sequence ID" value="NZ_JXSZ01000009.1"/>
</dbReference>
<dbReference type="NCBIfam" id="NF045639">
    <property type="entry name" value="GCX_COOH"/>
    <property type="match status" value="1"/>
</dbReference>
<dbReference type="NCBIfam" id="TIGR04534">
    <property type="entry name" value="ELWxxDGT_rpt"/>
    <property type="match status" value="1"/>
</dbReference>
<sequence length="955" mass="105681">MKKLLILLLFAYGVNAQQLLKQIGNGTGNTYYRNHENFNNPITGDSLILIRENDLFVTDLLSSVKFITPSDTTVRNLHGGSGSTSLGKFSKAFRLGDNMVYYSSSGNTQMLGSVPLNGTTPILVYQKSDGNPMKNFTVFDGKLLFTEYNSTFCNCYRLMSCDGNYGGCTEIKQFGPNPPENLTIFNNEIFFSQNDDINGLELWKTDGTAGGTVIVKDILPGSEGSYPSNFLSANGKLYFSAVAAKNTTHTFRAIFETDGTSSGTQLIYPQPYTNGGFYPQQLQLLGDDLYFGNLTSYGKVNLLNQSYLPLISSQMGLNSSFILNGKVYQIFSIENPPFQNRFELWESDGTVANTKLVKELSSNAHSAEAKIWINNSRAYIELITTYNYSEGEREVDIWTTDGTTAGTLKLDEIDPSISTKNNKGGLGLTGNTFFFNAYKEGLGYELLKTDGSQINLVEDFNEALFKPEPSDFFSYDDQTFFMASNNKDGRELWKTDGTSAGTIQLFDWTKYDKATPNGNSAHNTINDFAIIGDNLIYMHPLASKIKAYNMVSENITDLKSLSHLYTESTGKIEKWFTKAATGKVIFVEDQHPFGKEPWVTDGTPAGTMLLKDINAGNSSSSPHALRSLKSKAVFVTESPRAFWITDGTASGTLQVGILPATSSLRTNIDSKDGYEAYVRGDTAFYNVFNNSTGNDEVYAVNQSGVQILGSSKRIDHYVGIAELSDGLFFKNGATSAPNTFSKISPQGSFTNIGGYGNDTSIDHIFGFRDSLFFQAKNLNTNLKRLYKSKGNFITTDTLLSFNYLYSDDIRYVPIDSSTIVVSALYYGLESGNEIWLYQDNQPKKLIFKAPQSPVYPYSAFENYHLNGRKLYFTMGTNDIGTQLWVMDFTCPDNITINQVQHQNGTFQSGNSIDLESQLVSPVKTSLEASNKINLNPGTQIEAGAVFKAEIRDCPY</sequence>
<accession>A0A0P7C054</accession>
<proteinExistence type="predicted"/>
<organism evidence="1 2">
    <name type="scientific">Jiulongibacter sediminis</name>
    <dbReference type="NCBI Taxonomy" id="1605367"/>
    <lineage>
        <taxon>Bacteria</taxon>
        <taxon>Pseudomonadati</taxon>
        <taxon>Bacteroidota</taxon>
        <taxon>Cytophagia</taxon>
        <taxon>Cytophagales</taxon>
        <taxon>Leadbetterellaceae</taxon>
        <taxon>Jiulongibacter</taxon>
    </lineage>
</organism>
<evidence type="ECO:0008006" key="3">
    <source>
        <dbReference type="Google" id="ProtNLM"/>
    </source>
</evidence>